<accession>C8X1B9</accession>
<organism evidence="1 2">
    <name type="scientific">Desulfohalobium retbaense (strain ATCC 49708 / DSM 5692 / JCM 16813 / HR100)</name>
    <dbReference type="NCBI Taxonomy" id="485915"/>
    <lineage>
        <taxon>Bacteria</taxon>
        <taxon>Pseudomonadati</taxon>
        <taxon>Thermodesulfobacteriota</taxon>
        <taxon>Desulfovibrionia</taxon>
        <taxon>Desulfovibrionales</taxon>
        <taxon>Desulfohalobiaceae</taxon>
        <taxon>Desulfohalobium</taxon>
    </lineage>
</organism>
<dbReference type="OrthoDB" id="215174at2"/>
<dbReference type="eggNOG" id="ENOG5032Y6Q">
    <property type="taxonomic scope" value="Bacteria"/>
</dbReference>
<evidence type="ECO:0000313" key="1">
    <source>
        <dbReference type="EMBL" id="ACV68216.1"/>
    </source>
</evidence>
<reference evidence="1 2" key="2">
    <citation type="journal article" date="2010" name="Stand. Genomic Sci.">
        <title>Complete genome sequence of Desulfohalobium retbaense type strain (HR(100)).</title>
        <authorList>
            <person name="Spring S."/>
            <person name="Nolan M."/>
            <person name="Lapidus A."/>
            <person name="Glavina Del Rio T."/>
            <person name="Copeland A."/>
            <person name="Tice H."/>
            <person name="Cheng J.F."/>
            <person name="Lucas S."/>
            <person name="Land M."/>
            <person name="Chen F."/>
            <person name="Bruce D."/>
            <person name="Goodwin L."/>
            <person name="Pitluck S."/>
            <person name="Ivanova N."/>
            <person name="Mavromatis K."/>
            <person name="Mikhailova N."/>
            <person name="Pati A."/>
            <person name="Chen A."/>
            <person name="Palaniappan K."/>
            <person name="Hauser L."/>
            <person name="Chang Y.J."/>
            <person name="Jeffries C.D."/>
            <person name="Munk C."/>
            <person name="Kiss H."/>
            <person name="Chain P."/>
            <person name="Han C."/>
            <person name="Brettin T."/>
            <person name="Detter J.C."/>
            <person name="Schuler E."/>
            <person name="Goker M."/>
            <person name="Rohde M."/>
            <person name="Bristow J."/>
            <person name="Eisen J.A."/>
            <person name="Markowitz V."/>
            <person name="Hugenholtz P."/>
            <person name="Kyrpides N.C."/>
            <person name="Klenk H.P."/>
        </authorList>
    </citation>
    <scope>NUCLEOTIDE SEQUENCE [LARGE SCALE GENOMIC DNA]</scope>
    <source>
        <strain evidence="1 2">DSM 5692</strain>
    </source>
</reference>
<dbReference type="RefSeq" id="WP_015751374.1">
    <property type="nucleotide sequence ID" value="NC_013223.1"/>
</dbReference>
<dbReference type="Proteomes" id="UP000001052">
    <property type="component" value="Chromosome"/>
</dbReference>
<reference evidence="2" key="1">
    <citation type="submission" date="2009-09" db="EMBL/GenBank/DDBJ databases">
        <title>The complete chromosome of Desulfohalobium retbaense DSM 5692.</title>
        <authorList>
            <consortium name="US DOE Joint Genome Institute (JGI-PGF)"/>
            <person name="Lucas S."/>
            <person name="Copeland A."/>
            <person name="Lapidus A."/>
            <person name="Glavina del Rio T."/>
            <person name="Dalin E."/>
            <person name="Tice H."/>
            <person name="Bruce D."/>
            <person name="Goodwin L."/>
            <person name="Pitluck S."/>
            <person name="Kyrpides N."/>
            <person name="Mavromatis K."/>
            <person name="Ivanova N."/>
            <person name="Mikhailova N."/>
            <person name="Munk A.C."/>
            <person name="Brettin T."/>
            <person name="Detter J.C."/>
            <person name="Han C."/>
            <person name="Tapia R."/>
            <person name="Larimer F."/>
            <person name="Land M."/>
            <person name="Hauser L."/>
            <person name="Markowitz V."/>
            <person name="Cheng J.-F."/>
            <person name="Hugenholtz P."/>
            <person name="Woyke T."/>
            <person name="Wu D."/>
            <person name="Spring S."/>
            <person name="Klenk H.-P."/>
            <person name="Eisen J.A."/>
        </authorList>
    </citation>
    <scope>NUCLEOTIDE SEQUENCE [LARGE SCALE GENOMIC DNA]</scope>
    <source>
        <strain evidence="2">DSM 5692</strain>
    </source>
</reference>
<dbReference type="HOGENOM" id="CLU_179752_1_0_7"/>
<sequence length="67" mass="7625">MAEEKSQPTTWSDLAISLYDKLTGRHAEISYEFNDLEIFVPVVASGESEHVKWKLNGTVKIRTREAT</sequence>
<keyword evidence="2" id="KW-1185">Reference proteome</keyword>
<dbReference type="AlphaFoldDB" id="C8X1B9"/>
<evidence type="ECO:0000313" key="2">
    <source>
        <dbReference type="Proteomes" id="UP000001052"/>
    </source>
</evidence>
<dbReference type="KEGG" id="drt:Dret_0925"/>
<dbReference type="EMBL" id="CP001734">
    <property type="protein sequence ID" value="ACV68216.1"/>
    <property type="molecule type" value="Genomic_DNA"/>
</dbReference>
<protein>
    <submittedName>
        <fullName evidence="1">Uncharacterized protein</fullName>
    </submittedName>
</protein>
<dbReference type="STRING" id="485915.Dret_0925"/>
<gene>
    <name evidence="1" type="ordered locus">Dret_0925</name>
</gene>
<name>C8X1B9_DESRD</name>
<proteinExistence type="predicted"/>